<dbReference type="Proteomes" id="UP000288805">
    <property type="component" value="Unassembled WGS sequence"/>
</dbReference>
<name>A0A438EUY6_VITVI</name>
<comment type="caution">
    <text evidence="1">The sequence shown here is derived from an EMBL/GenBank/DDBJ whole genome shotgun (WGS) entry which is preliminary data.</text>
</comment>
<sequence>MIWMWVWVSERLKIPEFLEQFSLLAARKIISSWWGEIPAAPLFLSML</sequence>
<organism evidence="1 2">
    <name type="scientific">Vitis vinifera</name>
    <name type="common">Grape</name>
    <dbReference type="NCBI Taxonomy" id="29760"/>
    <lineage>
        <taxon>Eukaryota</taxon>
        <taxon>Viridiplantae</taxon>
        <taxon>Streptophyta</taxon>
        <taxon>Embryophyta</taxon>
        <taxon>Tracheophyta</taxon>
        <taxon>Spermatophyta</taxon>
        <taxon>Magnoliopsida</taxon>
        <taxon>eudicotyledons</taxon>
        <taxon>Gunneridae</taxon>
        <taxon>Pentapetalae</taxon>
        <taxon>rosids</taxon>
        <taxon>Vitales</taxon>
        <taxon>Vitaceae</taxon>
        <taxon>Viteae</taxon>
        <taxon>Vitis</taxon>
    </lineage>
</organism>
<reference evidence="1 2" key="1">
    <citation type="journal article" date="2018" name="PLoS Genet.">
        <title>Population sequencing reveals clonal diversity and ancestral inbreeding in the grapevine cultivar Chardonnay.</title>
        <authorList>
            <person name="Roach M.J."/>
            <person name="Johnson D.L."/>
            <person name="Bohlmann J."/>
            <person name="van Vuuren H.J."/>
            <person name="Jones S.J."/>
            <person name="Pretorius I.S."/>
            <person name="Schmidt S.A."/>
            <person name="Borneman A.R."/>
        </authorList>
    </citation>
    <scope>NUCLEOTIDE SEQUENCE [LARGE SCALE GENOMIC DNA]</scope>
    <source>
        <strain evidence="2">cv. Chardonnay</strain>
        <tissue evidence="1">Leaf</tissue>
    </source>
</reference>
<dbReference type="EMBL" id="QGNW01001179">
    <property type="protein sequence ID" value="RVW51496.1"/>
    <property type="molecule type" value="Genomic_DNA"/>
</dbReference>
<evidence type="ECO:0000313" key="2">
    <source>
        <dbReference type="Proteomes" id="UP000288805"/>
    </source>
</evidence>
<protein>
    <submittedName>
        <fullName evidence="1">Uncharacterized protein</fullName>
    </submittedName>
</protein>
<evidence type="ECO:0000313" key="1">
    <source>
        <dbReference type="EMBL" id="RVW51496.1"/>
    </source>
</evidence>
<dbReference type="AlphaFoldDB" id="A0A438EUY6"/>
<proteinExistence type="predicted"/>
<gene>
    <name evidence="1" type="ORF">CK203_066674</name>
</gene>
<accession>A0A438EUY6</accession>